<dbReference type="OrthoDB" id="264785at2759"/>
<feature type="coiled-coil region" evidence="2">
    <location>
        <begin position="506"/>
        <end position="603"/>
    </location>
</feature>
<dbReference type="InParanoid" id="A0CW96"/>
<dbReference type="HOGENOM" id="CLU_006364_0_0_1"/>
<dbReference type="GeneID" id="5028245"/>
<keyword evidence="1 2" id="KW-0175">Coiled coil</keyword>
<accession>A0CW96</accession>
<feature type="domain" description="Cilia- and flagella-associated protein 58 central coiled coil" evidence="3">
    <location>
        <begin position="362"/>
        <end position="660"/>
    </location>
</feature>
<dbReference type="PANTHER" id="PTHR32083">
    <property type="entry name" value="CILIA AND FLAGELLA-ASSOCIATED PROTEIN 58-RELATED"/>
    <property type="match status" value="1"/>
</dbReference>
<dbReference type="KEGG" id="ptm:GSPATT00001265001"/>
<dbReference type="OMA" id="CQDDMRL"/>
<dbReference type="Pfam" id="PF21771">
    <property type="entry name" value="CFAP58_CC"/>
    <property type="match status" value="1"/>
</dbReference>
<evidence type="ECO:0000256" key="1">
    <source>
        <dbReference type="ARBA" id="ARBA00023054"/>
    </source>
</evidence>
<proteinExistence type="predicted"/>
<dbReference type="Proteomes" id="UP000000600">
    <property type="component" value="Unassembled WGS sequence"/>
</dbReference>
<evidence type="ECO:0000259" key="3">
    <source>
        <dbReference type="Pfam" id="PF21771"/>
    </source>
</evidence>
<dbReference type="STRING" id="5888.A0CW96"/>
<dbReference type="PANTHER" id="PTHR32083:SF0">
    <property type="entry name" value="CILIA AND FLAGELLA-ASSOCIATED PROTEIN 58"/>
    <property type="match status" value="1"/>
</dbReference>
<evidence type="ECO:0000313" key="4">
    <source>
        <dbReference type="EMBL" id="CAK75063.1"/>
    </source>
</evidence>
<dbReference type="EMBL" id="CT868207">
    <property type="protein sequence ID" value="CAK75063.1"/>
    <property type="molecule type" value="Genomic_DNA"/>
</dbReference>
<keyword evidence="5" id="KW-1185">Reference proteome</keyword>
<evidence type="ECO:0000313" key="5">
    <source>
        <dbReference type="Proteomes" id="UP000000600"/>
    </source>
</evidence>
<feature type="coiled-coil region" evidence="2">
    <location>
        <begin position="394"/>
        <end position="428"/>
    </location>
</feature>
<gene>
    <name evidence="4" type="ORF">GSPATT00001265001</name>
</gene>
<dbReference type="InterPro" id="IPR049270">
    <property type="entry name" value="CFAP58_CC"/>
</dbReference>
<sequence>MEDLGFSEQDRDALEREFQDIINELANEPALERFRQEYTKLHQAFRNAYDQERRLLRKLRDINSDILNNAGKVTNALKFSQEDSERIKLLKTELDNTYKVIEQAQMREDKLKQKIENFQAEIKHLSDLVEQGNALQSQTNKITELQTQKEDLMKERDSLQAELIKNRSETGNLIEKLKLLENEKLILDQSSQQLKKNLQEMQEKVDKDEQRRNNINEELEQLRQNYIKTKKEYEKQKEDLSKVQVELKKQTETLQKKDIDKEIEENELKNLRDQVTDVKKIYKEIMAKKEENEDIRESNEAEIIKLKNEKNNARTHLNQIEKKNNNLNKKLLDLQKQRDKIIKDKEVAINSIQQLDRHVTDTKKFNEQDQQLLEELRKAHINFANHKAKSEEYNSKLNEKINLIDKEIESYEKEILQLQEEVDEREKQFVINTKKKEKFGKDAALINAKFLHSQEEIKLKDNLISEFQKKNIETDNKLKQQQHLYEEVRSDRNLYSKNLLETQDEIAVIKRRHKIVQHQIAQLKEEIDAKEVALAKEHFEHKKKDKTIEECCRILEKNRKEIEEKEETIKNYVGEISKLHFVLKDSEIKRQKLKEEYETVVSERDILGTQLIRRNDESALLYEKIKVQQETLAYGEQQYRERLSDIELLKFKISDLQRERLAKLPFQRKRQTIYKKDLVEEKLRVKALSEELENPLNPQRCKKLGGSDPDVYEMKQKIKTLQRRLIYKTEQVVEKEVLIQQKEKQILELRDIMRKQPGLEEATQISKLQEQMKAKTRQMKSLAAELNMYQAQINEYKYDIERLNKELQETNRKYLEQRRREQIQQEQQQLMEQNQQNQQHRMVIYYNMLYYLRRERLFKLVFD</sequence>
<dbReference type="eggNOG" id="ENOG502QPV7">
    <property type="taxonomic scope" value="Eukaryota"/>
</dbReference>
<protein>
    <recommendedName>
        <fullName evidence="3">Cilia- and flagella-associated protein 58 central coiled coil domain-containing protein</fullName>
    </recommendedName>
</protein>
<reference evidence="4 5" key="1">
    <citation type="journal article" date="2006" name="Nature">
        <title>Global trends of whole-genome duplications revealed by the ciliate Paramecium tetraurelia.</title>
        <authorList>
            <consortium name="Genoscope"/>
            <person name="Aury J.-M."/>
            <person name="Jaillon O."/>
            <person name="Duret L."/>
            <person name="Noel B."/>
            <person name="Jubin C."/>
            <person name="Porcel B.M."/>
            <person name="Segurens B."/>
            <person name="Daubin V."/>
            <person name="Anthouard V."/>
            <person name="Aiach N."/>
            <person name="Arnaiz O."/>
            <person name="Billaut A."/>
            <person name="Beisson J."/>
            <person name="Blanc I."/>
            <person name="Bouhouche K."/>
            <person name="Camara F."/>
            <person name="Duharcourt S."/>
            <person name="Guigo R."/>
            <person name="Gogendeau D."/>
            <person name="Katinka M."/>
            <person name="Keller A.-M."/>
            <person name="Kissmehl R."/>
            <person name="Klotz C."/>
            <person name="Koll F."/>
            <person name="Le Moue A."/>
            <person name="Lepere C."/>
            <person name="Malinsky S."/>
            <person name="Nowacki M."/>
            <person name="Nowak J.K."/>
            <person name="Plattner H."/>
            <person name="Poulain J."/>
            <person name="Ruiz F."/>
            <person name="Serrano V."/>
            <person name="Zagulski M."/>
            <person name="Dessen P."/>
            <person name="Betermier M."/>
            <person name="Weissenbach J."/>
            <person name="Scarpelli C."/>
            <person name="Schachter V."/>
            <person name="Sperling L."/>
            <person name="Meyer E."/>
            <person name="Cohen J."/>
            <person name="Wincker P."/>
        </authorList>
    </citation>
    <scope>NUCLEOTIDE SEQUENCE [LARGE SCALE GENOMIC DNA]</scope>
    <source>
        <strain evidence="4 5">Stock d4-2</strain>
    </source>
</reference>
<dbReference type="AlphaFoldDB" id="A0CW96"/>
<organism evidence="4 5">
    <name type="scientific">Paramecium tetraurelia</name>
    <dbReference type="NCBI Taxonomy" id="5888"/>
    <lineage>
        <taxon>Eukaryota</taxon>
        <taxon>Sar</taxon>
        <taxon>Alveolata</taxon>
        <taxon>Ciliophora</taxon>
        <taxon>Intramacronucleata</taxon>
        <taxon>Oligohymenophorea</taxon>
        <taxon>Peniculida</taxon>
        <taxon>Parameciidae</taxon>
        <taxon>Paramecium</taxon>
    </lineage>
</organism>
<dbReference type="GO" id="GO:0005856">
    <property type="term" value="C:cytoskeleton"/>
    <property type="evidence" value="ECO:0000318"/>
    <property type="project" value="GO_Central"/>
</dbReference>
<name>A0CW96_PARTE</name>
<dbReference type="RefSeq" id="XP_001442460.1">
    <property type="nucleotide sequence ID" value="XM_001442423.1"/>
</dbReference>
<evidence type="ECO:0000256" key="2">
    <source>
        <dbReference type="SAM" id="Coils"/>
    </source>
</evidence>
<feature type="coiled-coil region" evidence="2">
    <location>
        <begin position="87"/>
        <end position="344"/>
    </location>
</feature>
<feature type="coiled-coil region" evidence="2">
    <location>
        <begin position="765"/>
        <end position="843"/>
    </location>
</feature>